<evidence type="ECO:0000313" key="3">
    <source>
        <dbReference type="Proteomes" id="UP000683417"/>
    </source>
</evidence>
<dbReference type="AlphaFoldDB" id="A0A9W4D2T2"/>
<organism evidence="2 3">
    <name type="scientific">Blumeria graminis f. sp. triticale</name>
    <dbReference type="NCBI Taxonomy" id="1689686"/>
    <lineage>
        <taxon>Eukaryota</taxon>
        <taxon>Fungi</taxon>
        <taxon>Dikarya</taxon>
        <taxon>Ascomycota</taxon>
        <taxon>Pezizomycotina</taxon>
        <taxon>Leotiomycetes</taxon>
        <taxon>Erysiphales</taxon>
        <taxon>Erysiphaceae</taxon>
        <taxon>Blumeria</taxon>
    </lineage>
</organism>
<accession>A0A9W4D2T2</accession>
<protein>
    <submittedName>
        <fullName evidence="2">BgTH12-05461</fullName>
    </submittedName>
</protein>
<comment type="caution">
    <text evidence="2">The sequence shown here is derived from an EMBL/GenBank/DDBJ whole genome shotgun (WGS) entry which is preliminary data.</text>
</comment>
<dbReference type="EMBL" id="CAJHIT010000006">
    <property type="protein sequence ID" value="CAD6502872.1"/>
    <property type="molecule type" value="Genomic_DNA"/>
</dbReference>
<reference evidence="2" key="1">
    <citation type="submission" date="2020-10" db="EMBL/GenBank/DDBJ databases">
        <authorList>
            <person name="Muller C M."/>
        </authorList>
    </citation>
    <scope>NUCLEOTIDE SEQUENCE</scope>
    <source>
        <strain evidence="2">THUN-12</strain>
    </source>
</reference>
<name>A0A9W4D2T2_BLUGR</name>
<evidence type="ECO:0000313" key="2">
    <source>
        <dbReference type="EMBL" id="CAD6502872.1"/>
    </source>
</evidence>
<evidence type="ECO:0000256" key="1">
    <source>
        <dbReference type="SAM" id="SignalP"/>
    </source>
</evidence>
<sequence>MRQMKFLNAALTAALAGLSLLAPTAYGRRYLECNSGEIFPFSQIREYGMDASLDFTREGDPDPPTGEWFGVYRFTSPAKDGRIIDYLVQSFSDYPYFTLHEFTGTKWEKCVLKGSYLDATEPL</sequence>
<feature type="signal peptide" evidence="1">
    <location>
        <begin position="1"/>
        <end position="27"/>
    </location>
</feature>
<feature type="chain" id="PRO_5040885816" evidence="1">
    <location>
        <begin position="28"/>
        <end position="123"/>
    </location>
</feature>
<proteinExistence type="predicted"/>
<dbReference type="Proteomes" id="UP000683417">
    <property type="component" value="Unassembled WGS sequence"/>
</dbReference>
<gene>
    <name evidence="2" type="ORF">BGTH12_LOCUS4230</name>
</gene>
<keyword evidence="1" id="KW-0732">Signal</keyword>